<dbReference type="GO" id="GO:0003964">
    <property type="term" value="F:RNA-directed DNA polymerase activity"/>
    <property type="evidence" value="ECO:0007669"/>
    <property type="project" value="UniProtKB-KW"/>
</dbReference>
<accession>A0A699UHP3</accession>
<evidence type="ECO:0000313" key="1">
    <source>
        <dbReference type="EMBL" id="GFD21221.1"/>
    </source>
</evidence>
<name>A0A699UHP3_TANCI</name>
<sequence length="191" mass="22031">MGDFNEVRRMEERWGSVFNACGADVFNSFISGSGLTECQLEGYSFTWAHPSAKKMSKLDRFLMTNGLLAIFPHISAISLDRHLSDHMPILLREVIVDYGATLFRFYHSWLGLLGFDQMVMSTWNSIVLDDSNNMIRFKKKLQILKKEICAWIAIYNRNQNGHIQEIKSKLKNIDQMVDQGMVTDDILLSRM</sequence>
<dbReference type="InterPro" id="IPR036691">
    <property type="entry name" value="Endo/exonu/phosph_ase_sf"/>
</dbReference>
<dbReference type="AlphaFoldDB" id="A0A699UHP3"/>
<dbReference type="SUPFAM" id="SSF56219">
    <property type="entry name" value="DNase I-like"/>
    <property type="match status" value="1"/>
</dbReference>
<gene>
    <name evidence="1" type="ORF">Tci_893190</name>
</gene>
<comment type="caution">
    <text evidence="1">The sequence shown here is derived from an EMBL/GenBank/DDBJ whole genome shotgun (WGS) entry which is preliminary data.</text>
</comment>
<proteinExistence type="predicted"/>
<keyword evidence="1" id="KW-0548">Nucleotidyltransferase</keyword>
<dbReference type="Gene3D" id="3.60.10.10">
    <property type="entry name" value="Endonuclease/exonuclease/phosphatase"/>
    <property type="match status" value="1"/>
</dbReference>
<keyword evidence="1" id="KW-0808">Transferase</keyword>
<protein>
    <submittedName>
        <fullName evidence="1">RNA-directed DNA polymerase, eukaryota</fullName>
    </submittedName>
</protein>
<dbReference type="PANTHER" id="PTHR33710:SF64">
    <property type="entry name" value="ENDONUCLEASE_EXONUCLEASE_PHOSPHATASE DOMAIN-CONTAINING PROTEIN"/>
    <property type="match status" value="1"/>
</dbReference>
<keyword evidence="1" id="KW-0695">RNA-directed DNA polymerase</keyword>
<feature type="non-terminal residue" evidence="1">
    <location>
        <position position="191"/>
    </location>
</feature>
<dbReference type="PANTHER" id="PTHR33710">
    <property type="entry name" value="BNAC02G09200D PROTEIN"/>
    <property type="match status" value="1"/>
</dbReference>
<organism evidence="1">
    <name type="scientific">Tanacetum cinerariifolium</name>
    <name type="common">Dalmatian daisy</name>
    <name type="synonym">Chrysanthemum cinerariifolium</name>
    <dbReference type="NCBI Taxonomy" id="118510"/>
    <lineage>
        <taxon>Eukaryota</taxon>
        <taxon>Viridiplantae</taxon>
        <taxon>Streptophyta</taxon>
        <taxon>Embryophyta</taxon>
        <taxon>Tracheophyta</taxon>
        <taxon>Spermatophyta</taxon>
        <taxon>Magnoliopsida</taxon>
        <taxon>eudicotyledons</taxon>
        <taxon>Gunneridae</taxon>
        <taxon>Pentapetalae</taxon>
        <taxon>asterids</taxon>
        <taxon>campanulids</taxon>
        <taxon>Asterales</taxon>
        <taxon>Asteraceae</taxon>
        <taxon>Asteroideae</taxon>
        <taxon>Anthemideae</taxon>
        <taxon>Anthemidinae</taxon>
        <taxon>Tanacetum</taxon>
    </lineage>
</organism>
<reference evidence="1" key="1">
    <citation type="journal article" date="2019" name="Sci. Rep.">
        <title>Draft genome of Tanacetum cinerariifolium, the natural source of mosquito coil.</title>
        <authorList>
            <person name="Yamashiro T."/>
            <person name="Shiraishi A."/>
            <person name="Satake H."/>
            <person name="Nakayama K."/>
        </authorList>
    </citation>
    <scope>NUCLEOTIDE SEQUENCE</scope>
</reference>
<dbReference type="EMBL" id="BKCJ011328204">
    <property type="protein sequence ID" value="GFD21221.1"/>
    <property type="molecule type" value="Genomic_DNA"/>
</dbReference>